<dbReference type="EMBL" id="SWBQ01000003">
    <property type="protein sequence ID" value="TKC05965.1"/>
    <property type="molecule type" value="Genomic_DNA"/>
</dbReference>
<evidence type="ECO:0000313" key="2">
    <source>
        <dbReference type="Proteomes" id="UP000307244"/>
    </source>
</evidence>
<protein>
    <submittedName>
        <fullName evidence="1">Uncharacterized protein</fullName>
    </submittedName>
</protein>
<proteinExistence type="predicted"/>
<keyword evidence="2" id="KW-1185">Reference proteome</keyword>
<dbReference type="RefSeq" id="WP_136836227.1">
    <property type="nucleotide sequence ID" value="NZ_SWBQ01000003.1"/>
</dbReference>
<name>A0A4U1CGU4_9SPHI</name>
<dbReference type="Proteomes" id="UP000307244">
    <property type="component" value="Unassembled WGS sequence"/>
</dbReference>
<gene>
    <name evidence="1" type="ORF">FA047_11535</name>
</gene>
<sequence>MEQFRIEVADNGQGRFYNIKPLGNQRYQIYIEEQTIGTIQLDEKDHARCESQGCELDTPLLNSIRDQIQFHEKWKLT</sequence>
<organism evidence="1 2">
    <name type="scientific">Pedobacter frigoris</name>
    <dbReference type="NCBI Taxonomy" id="2571272"/>
    <lineage>
        <taxon>Bacteria</taxon>
        <taxon>Pseudomonadati</taxon>
        <taxon>Bacteroidota</taxon>
        <taxon>Sphingobacteriia</taxon>
        <taxon>Sphingobacteriales</taxon>
        <taxon>Sphingobacteriaceae</taxon>
        <taxon>Pedobacter</taxon>
    </lineage>
</organism>
<evidence type="ECO:0000313" key="1">
    <source>
        <dbReference type="EMBL" id="TKC05965.1"/>
    </source>
</evidence>
<dbReference type="AlphaFoldDB" id="A0A4U1CGU4"/>
<reference evidence="1 2" key="1">
    <citation type="submission" date="2019-04" db="EMBL/GenBank/DDBJ databases">
        <title>Pedobacter sp. RP-3-15 sp. nov., isolated from Arctic soil.</title>
        <authorList>
            <person name="Dahal R.H."/>
            <person name="Kim D.-U."/>
        </authorList>
    </citation>
    <scope>NUCLEOTIDE SEQUENCE [LARGE SCALE GENOMIC DNA]</scope>
    <source>
        <strain evidence="1 2">RP-3-15</strain>
    </source>
</reference>
<accession>A0A4U1CGU4</accession>
<dbReference type="OrthoDB" id="769970at2"/>
<comment type="caution">
    <text evidence="1">The sequence shown here is derived from an EMBL/GenBank/DDBJ whole genome shotgun (WGS) entry which is preliminary data.</text>
</comment>